<organism evidence="7 8">
    <name type="scientific">Lupinus albus</name>
    <name type="common">White lupine</name>
    <name type="synonym">Lupinus termis</name>
    <dbReference type="NCBI Taxonomy" id="3870"/>
    <lineage>
        <taxon>Eukaryota</taxon>
        <taxon>Viridiplantae</taxon>
        <taxon>Streptophyta</taxon>
        <taxon>Embryophyta</taxon>
        <taxon>Tracheophyta</taxon>
        <taxon>Spermatophyta</taxon>
        <taxon>Magnoliopsida</taxon>
        <taxon>eudicotyledons</taxon>
        <taxon>Gunneridae</taxon>
        <taxon>Pentapetalae</taxon>
        <taxon>rosids</taxon>
        <taxon>fabids</taxon>
        <taxon>Fabales</taxon>
        <taxon>Fabaceae</taxon>
        <taxon>Papilionoideae</taxon>
        <taxon>50 kb inversion clade</taxon>
        <taxon>genistoids sensu lato</taxon>
        <taxon>core genistoids</taxon>
        <taxon>Genisteae</taxon>
        <taxon>Lupinus</taxon>
    </lineage>
</organism>
<reference evidence="8" key="1">
    <citation type="journal article" date="2020" name="Nat. Commun.">
        <title>Genome sequence of the cluster root forming white lupin.</title>
        <authorList>
            <person name="Hufnagel B."/>
            <person name="Marques A."/>
            <person name="Soriano A."/>
            <person name="Marques L."/>
            <person name="Divol F."/>
            <person name="Doumas P."/>
            <person name="Sallet E."/>
            <person name="Mancinotti D."/>
            <person name="Carrere S."/>
            <person name="Marande W."/>
            <person name="Arribat S."/>
            <person name="Keller J."/>
            <person name="Huneau C."/>
            <person name="Blein T."/>
            <person name="Aime D."/>
            <person name="Laguerre M."/>
            <person name="Taylor J."/>
            <person name="Schubert V."/>
            <person name="Nelson M."/>
            <person name="Geu-Flores F."/>
            <person name="Crespi M."/>
            <person name="Gallardo-Guerrero K."/>
            <person name="Delaux P.-M."/>
            <person name="Salse J."/>
            <person name="Berges H."/>
            <person name="Guyot R."/>
            <person name="Gouzy J."/>
            <person name="Peret B."/>
        </authorList>
    </citation>
    <scope>NUCLEOTIDE SEQUENCE [LARGE SCALE GENOMIC DNA]</scope>
    <source>
        <strain evidence="8">cv. Amiga</strain>
    </source>
</reference>
<name>A0A6A4P3W5_LUPAL</name>
<sequence>MALNGTLSSEIGIKAPASKWFNLFTKQLQRIPIIVDGVEKVTLLEGDWHTIGSVKQWSELVDGKVATFKEKIEAIDEKNKWIRYNIFDGEMNQHYKVYILTIQVIEKDDESASIKWTIEYEKVNESLEPPYHYMDSITKGCKDIDAELLKE</sequence>
<dbReference type="CDD" id="cd07816">
    <property type="entry name" value="Bet_v1-like"/>
    <property type="match status" value="1"/>
</dbReference>
<accession>A0A6A4P3W5</accession>
<dbReference type="Gene3D" id="3.30.530.20">
    <property type="match status" value="1"/>
</dbReference>
<dbReference type="InterPro" id="IPR023393">
    <property type="entry name" value="START-like_dom_sf"/>
</dbReference>
<evidence type="ECO:0000256" key="2">
    <source>
        <dbReference type="ARBA" id="ARBA00022722"/>
    </source>
</evidence>
<comment type="similarity">
    <text evidence="6">Belongs to the MLP family.</text>
</comment>
<evidence type="ECO:0000256" key="4">
    <source>
        <dbReference type="ARBA" id="ARBA00022801"/>
    </source>
</evidence>
<dbReference type="SMART" id="SM01037">
    <property type="entry name" value="Bet_v_1"/>
    <property type="match status" value="1"/>
</dbReference>
<evidence type="ECO:0000256" key="3">
    <source>
        <dbReference type="ARBA" id="ARBA00022723"/>
    </source>
</evidence>
<evidence type="ECO:0000313" key="7">
    <source>
        <dbReference type="EMBL" id="KAE9599443.1"/>
    </source>
</evidence>
<comment type="caution">
    <text evidence="7">The sequence shown here is derived from an EMBL/GenBank/DDBJ whole genome shotgun (WGS) entry which is preliminary data.</text>
</comment>
<dbReference type="PANTHER" id="PTHR31338">
    <property type="entry name" value="POLYKETIDE CYCLASE/DEHYDRASE AND LIPID TRANSPORT SUPERFAMILY PROTEIN"/>
    <property type="match status" value="1"/>
</dbReference>
<dbReference type="GO" id="GO:0006952">
    <property type="term" value="P:defense response"/>
    <property type="evidence" value="ECO:0007669"/>
    <property type="project" value="InterPro"/>
</dbReference>
<dbReference type="SUPFAM" id="SSF55961">
    <property type="entry name" value="Bet v1-like"/>
    <property type="match status" value="1"/>
</dbReference>
<keyword evidence="8" id="KW-1185">Reference proteome</keyword>
<dbReference type="PANTHER" id="PTHR31338:SF16">
    <property type="entry name" value="POLYKETIDE CYCLASE_DEHYDRASE AND LIPID TRANSPORT SUPERFAMILY PROTEIN"/>
    <property type="match status" value="1"/>
</dbReference>
<comment type="subcellular location">
    <subcellularLocation>
        <location evidence="1">Cytoplasm</location>
        <location evidence="1">Cytosol</location>
    </subcellularLocation>
</comment>
<protein>
    <submittedName>
        <fullName evidence="7">Putative START-like domain-containing protein</fullName>
    </submittedName>
</protein>
<dbReference type="SMR" id="A0A6A4P3W5"/>
<dbReference type="Pfam" id="PF00407">
    <property type="entry name" value="Bet_v_1"/>
    <property type="match status" value="1"/>
</dbReference>
<dbReference type="EMBL" id="WOCE01000014">
    <property type="protein sequence ID" value="KAE9599443.1"/>
    <property type="molecule type" value="Genomic_DNA"/>
</dbReference>
<dbReference type="GO" id="GO:0005829">
    <property type="term" value="C:cytosol"/>
    <property type="evidence" value="ECO:0007669"/>
    <property type="project" value="UniProtKB-SubCell"/>
</dbReference>
<evidence type="ECO:0000256" key="5">
    <source>
        <dbReference type="ARBA" id="ARBA00022837"/>
    </source>
</evidence>
<proteinExistence type="inferred from homology"/>
<keyword evidence="3" id="KW-0479">Metal-binding</keyword>
<dbReference type="GO" id="GO:0016787">
    <property type="term" value="F:hydrolase activity"/>
    <property type="evidence" value="ECO:0007669"/>
    <property type="project" value="UniProtKB-KW"/>
</dbReference>
<dbReference type="InterPro" id="IPR000916">
    <property type="entry name" value="Bet_v_I/MLP"/>
</dbReference>
<keyword evidence="2" id="KW-0540">Nuclease</keyword>
<keyword evidence="5" id="KW-0106">Calcium</keyword>
<evidence type="ECO:0000256" key="1">
    <source>
        <dbReference type="ARBA" id="ARBA00004514"/>
    </source>
</evidence>
<dbReference type="InterPro" id="IPR052006">
    <property type="entry name" value="MLP-like"/>
</dbReference>
<dbReference type="Proteomes" id="UP000447434">
    <property type="component" value="Chromosome 14"/>
</dbReference>
<dbReference type="AlphaFoldDB" id="A0A6A4P3W5"/>
<evidence type="ECO:0000256" key="6">
    <source>
        <dbReference type="ARBA" id="ARBA00038242"/>
    </source>
</evidence>
<dbReference type="GO" id="GO:0046872">
    <property type="term" value="F:metal ion binding"/>
    <property type="evidence" value="ECO:0007669"/>
    <property type="project" value="UniProtKB-KW"/>
</dbReference>
<gene>
    <name evidence="7" type="ORF">Lalb_Chr14g0362281</name>
</gene>
<dbReference type="OrthoDB" id="1072116at2759"/>
<keyword evidence="4" id="KW-0378">Hydrolase</keyword>
<dbReference type="GO" id="GO:0004518">
    <property type="term" value="F:nuclease activity"/>
    <property type="evidence" value="ECO:0007669"/>
    <property type="project" value="UniProtKB-KW"/>
</dbReference>
<evidence type="ECO:0000313" key="8">
    <source>
        <dbReference type="Proteomes" id="UP000447434"/>
    </source>
</evidence>